<dbReference type="EMBL" id="BAABRO010000001">
    <property type="protein sequence ID" value="GAA5504895.1"/>
    <property type="molecule type" value="Genomic_DNA"/>
</dbReference>
<proteinExistence type="predicted"/>
<keyword evidence="1" id="KW-0812">Transmembrane</keyword>
<feature type="transmembrane region" description="Helical" evidence="1">
    <location>
        <begin position="6"/>
        <end position="23"/>
    </location>
</feature>
<name>A0ABP9VJY0_9BACT</name>
<dbReference type="InterPro" id="IPR010865">
    <property type="entry name" value="DUF1499"/>
</dbReference>
<accession>A0ABP9VJY0</accession>
<sequence>MLVTLAVTITIVLIIIVAALLRIDNWSRDFTENSAAVEADFADPVSTIDSRLQQWIADQSRWDIQSKTESDGTIEYEITRTTPVFRFVDDIEIRLVLGDDGTNTRITATSQSRVGKGDLGQNPRNLSELLKALQMPSE</sequence>
<comment type="caution">
    <text evidence="2">The sequence shown here is derived from an EMBL/GenBank/DDBJ whole genome shotgun (WGS) entry which is preliminary data.</text>
</comment>
<dbReference type="Pfam" id="PF07386">
    <property type="entry name" value="DUF1499"/>
    <property type="match status" value="1"/>
</dbReference>
<gene>
    <name evidence="2" type="ORF">Rcae01_00334</name>
</gene>
<protein>
    <recommendedName>
        <fullName evidence="4">DUF1499 domain-containing protein</fullName>
    </recommendedName>
</protein>
<reference evidence="2 3" key="1">
    <citation type="submission" date="2024-02" db="EMBL/GenBank/DDBJ databases">
        <title>Rhodopirellula caenicola NBRC 110016.</title>
        <authorList>
            <person name="Ichikawa N."/>
            <person name="Katano-Makiyama Y."/>
            <person name="Hidaka K."/>
        </authorList>
    </citation>
    <scope>NUCLEOTIDE SEQUENCE [LARGE SCALE GENOMIC DNA]</scope>
    <source>
        <strain evidence="2 3">NBRC 110016</strain>
    </source>
</reference>
<dbReference type="RefSeq" id="WP_345681974.1">
    <property type="nucleotide sequence ID" value="NZ_BAABRO010000001.1"/>
</dbReference>
<organism evidence="2 3">
    <name type="scientific">Novipirellula caenicola</name>
    <dbReference type="NCBI Taxonomy" id="1536901"/>
    <lineage>
        <taxon>Bacteria</taxon>
        <taxon>Pseudomonadati</taxon>
        <taxon>Planctomycetota</taxon>
        <taxon>Planctomycetia</taxon>
        <taxon>Pirellulales</taxon>
        <taxon>Pirellulaceae</taxon>
        <taxon>Novipirellula</taxon>
    </lineage>
</organism>
<evidence type="ECO:0000313" key="2">
    <source>
        <dbReference type="EMBL" id="GAA5504895.1"/>
    </source>
</evidence>
<evidence type="ECO:0000256" key="1">
    <source>
        <dbReference type="SAM" id="Phobius"/>
    </source>
</evidence>
<dbReference type="Proteomes" id="UP001416858">
    <property type="component" value="Unassembled WGS sequence"/>
</dbReference>
<keyword evidence="3" id="KW-1185">Reference proteome</keyword>
<evidence type="ECO:0008006" key="4">
    <source>
        <dbReference type="Google" id="ProtNLM"/>
    </source>
</evidence>
<keyword evidence="1" id="KW-0472">Membrane</keyword>
<evidence type="ECO:0000313" key="3">
    <source>
        <dbReference type="Proteomes" id="UP001416858"/>
    </source>
</evidence>
<keyword evidence="1" id="KW-1133">Transmembrane helix</keyword>